<protein>
    <recommendedName>
        <fullName evidence="7">Ankyrin repeat protein</fullName>
    </recommendedName>
</protein>
<feature type="region of interest" description="Disordered" evidence="4">
    <location>
        <begin position="196"/>
        <end position="223"/>
    </location>
</feature>
<dbReference type="InterPro" id="IPR036770">
    <property type="entry name" value="Ankyrin_rpt-contain_sf"/>
</dbReference>
<feature type="compositionally biased region" description="Polar residues" evidence="4">
    <location>
        <begin position="202"/>
        <end position="214"/>
    </location>
</feature>
<dbReference type="Proteomes" id="UP001215712">
    <property type="component" value="Unassembled WGS sequence"/>
</dbReference>
<feature type="repeat" description="ANK" evidence="3">
    <location>
        <begin position="435"/>
        <end position="467"/>
    </location>
</feature>
<dbReference type="SUPFAM" id="SSF48403">
    <property type="entry name" value="Ankyrin repeat"/>
    <property type="match status" value="1"/>
</dbReference>
<keyword evidence="6" id="KW-1185">Reference proteome</keyword>
<dbReference type="SMART" id="SM00248">
    <property type="entry name" value="ANK"/>
    <property type="match status" value="7"/>
</dbReference>
<dbReference type="PROSITE" id="PS50088">
    <property type="entry name" value="ANK_REPEAT"/>
    <property type="match status" value="5"/>
</dbReference>
<accession>A0AAD6N0L5</accession>
<reference evidence="5" key="2">
    <citation type="submission" date="2023-01" db="EMBL/GenBank/DDBJ databases">
        <authorList>
            <person name="Petersen C."/>
        </authorList>
    </citation>
    <scope>NUCLEOTIDE SEQUENCE</scope>
    <source>
        <strain evidence="5">IBT 17514</strain>
    </source>
</reference>
<feature type="region of interest" description="Disordered" evidence="4">
    <location>
        <begin position="284"/>
        <end position="338"/>
    </location>
</feature>
<keyword evidence="2 3" id="KW-0040">ANK repeat</keyword>
<dbReference type="PRINTS" id="PR01415">
    <property type="entry name" value="ANKYRIN"/>
</dbReference>
<feature type="compositionally biased region" description="Polar residues" evidence="4">
    <location>
        <begin position="291"/>
        <end position="303"/>
    </location>
</feature>
<feature type="repeat" description="ANK" evidence="3">
    <location>
        <begin position="534"/>
        <end position="566"/>
    </location>
</feature>
<name>A0AAD6N0L5_9EURO</name>
<evidence type="ECO:0008006" key="7">
    <source>
        <dbReference type="Google" id="ProtNLM"/>
    </source>
</evidence>
<dbReference type="AlphaFoldDB" id="A0AAD6N0L5"/>
<dbReference type="Gene3D" id="1.25.40.20">
    <property type="entry name" value="Ankyrin repeat-containing domain"/>
    <property type="match status" value="2"/>
</dbReference>
<comment type="caution">
    <text evidence="5">The sequence shown here is derived from an EMBL/GenBank/DDBJ whole genome shotgun (WGS) entry which is preliminary data.</text>
</comment>
<keyword evidence="1" id="KW-0677">Repeat</keyword>
<dbReference type="PANTHER" id="PTHR24171">
    <property type="entry name" value="ANKYRIN REPEAT DOMAIN-CONTAINING PROTEIN 39-RELATED"/>
    <property type="match status" value="1"/>
</dbReference>
<feature type="repeat" description="ANK" evidence="3">
    <location>
        <begin position="501"/>
        <end position="526"/>
    </location>
</feature>
<reference evidence="5" key="1">
    <citation type="journal article" date="2023" name="IMA Fungus">
        <title>Comparative genomic study of the Penicillium genus elucidates a diverse pangenome and 15 lateral gene transfer events.</title>
        <authorList>
            <person name="Petersen C."/>
            <person name="Sorensen T."/>
            <person name="Nielsen M.R."/>
            <person name="Sondergaard T.E."/>
            <person name="Sorensen J.L."/>
            <person name="Fitzpatrick D.A."/>
            <person name="Frisvad J.C."/>
            <person name="Nielsen K.L."/>
        </authorList>
    </citation>
    <scope>NUCLEOTIDE SEQUENCE</scope>
    <source>
        <strain evidence="5">IBT 17514</strain>
    </source>
</reference>
<gene>
    <name evidence="5" type="ORF">N7493_000014</name>
</gene>
<evidence type="ECO:0000256" key="4">
    <source>
        <dbReference type="SAM" id="MobiDB-lite"/>
    </source>
</evidence>
<proteinExistence type="predicted"/>
<dbReference type="PROSITE" id="PS50297">
    <property type="entry name" value="ANK_REP_REGION"/>
    <property type="match status" value="5"/>
</dbReference>
<dbReference type="InterPro" id="IPR002110">
    <property type="entry name" value="Ankyrin_rpt"/>
</dbReference>
<evidence type="ECO:0000256" key="2">
    <source>
        <dbReference type="ARBA" id="ARBA00023043"/>
    </source>
</evidence>
<sequence>MGSKVMLASEPMDQIAALKQSTLSLQYTAEESDLTYHAKEELRELFNAVCLSERHLEELKIAEPNIQKKLQVYLSIMVDLEKIQMCTGVVEEEDLIEDIRALLSDVTFGLSIMNAHMIVSSQNNLNLMLRDYIIDIATKRRDANALSDVFNAASSFEMNMAWTQCEEEQDFILMTLRKAALESKLLGDVVKPCEEEIPEAPSPTTFTNSSNADGSDSSIYSRSSTESFTESVERVSLKNYHSPIPVETRVKAKRRLTLQTFGLSGFSEPSESILALGDFNPKPKTAIAPPTSESSGSLHTSDGTRAVVKSRLNRSSSERKSRGRSASEGNGFMDPSTPVPLVVTEVTATMKGKKPKPGLMSRMKFKMLNNKEEFCVLIQSGDIEQVRSVLDRGASANPENAQGQTGLIIAVANNHKEVAKLLLDRGARIDSVAEDGDTALSMATYLGYEDITKMLLRRGANPNAASFYGKTALSQAATADNLTLTHLLLDYGADPNSCTSTGEIPLAYAAAHGHFDIAQLLLSRGSLADEIGLGGHTPLFRAVENGSLRMVELLLEKGADPHKRSRNNTPLKFAIRECKQEILTLFIRYGFYNTGYRKNMTRRASRSGLILSLANVSAEIMPPIV</sequence>
<feature type="repeat" description="ANK" evidence="3">
    <location>
        <begin position="402"/>
        <end position="434"/>
    </location>
</feature>
<evidence type="ECO:0000313" key="5">
    <source>
        <dbReference type="EMBL" id="KAJ5740142.1"/>
    </source>
</evidence>
<feature type="repeat" description="ANK" evidence="3">
    <location>
        <begin position="468"/>
        <end position="500"/>
    </location>
</feature>
<dbReference type="EMBL" id="JAQJAN010000001">
    <property type="protein sequence ID" value="KAJ5740142.1"/>
    <property type="molecule type" value="Genomic_DNA"/>
</dbReference>
<organism evidence="5 6">
    <name type="scientific">Penicillium malachiteum</name>
    <dbReference type="NCBI Taxonomy" id="1324776"/>
    <lineage>
        <taxon>Eukaryota</taxon>
        <taxon>Fungi</taxon>
        <taxon>Dikarya</taxon>
        <taxon>Ascomycota</taxon>
        <taxon>Pezizomycotina</taxon>
        <taxon>Eurotiomycetes</taxon>
        <taxon>Eurotiomycetidae</taxon>
        <taxon>Eurotiales</taxon>
        <taxon>Aspergillaceae</taxon>
        <taxon>Penicillium</taxon>
    </lineage>
</organism>
<dbReference type="Pfam" id="PF12796">
    <property type="entry name" value="Ank_2"/>
    <property type="match status" value="3"/>
</dbReference>
<evidence type="ECO:0000256" key="3">
    <source>
        <dbReference type="PROSITE-ProRule" id="PRU00023"/>
    </source>
</evidence>
<evidence type="ECO:0000313" key="6">
    <source>
        <dbReference type="Proteomes" id="UP001215712"/>
    </source>
</evidence>
<evidence type="ECO:0000256" key="1">
    <source>
        <dbReference type="ARBA" id="ARBA00022737"/>
    </source>
</evidence>